<accession>A0A509EF30</accession>
<evidence type="ECO:0000256" key="7">
    <source>
        <dbReference type="SAM" id="Phobius"/>
    </source>
</evidence>
<reference evidence="8 9" key="1">
    <citation type="submission" date="2019-06" db="EMBL/GenBank/DDBJ databases">
        <authorList>
            <person name="Rodrigo-Torres L."/>
            <person name="Arahal R. D."/>
            <person name="Lucena T."/>
        </authorList>
    </citation>
    <scope>NUCLEOTIDE SEQUENCE [LARGE SCALE GENOMIC DNA]</scope>
    <source>
        <strain evidence="8 9">SB0023/3</strain>
    </source>
</reference>
<evidence type="ECO:0000313" key="8">
    <source>
        <dbReference type="EMBL" id="VUD72075.1"/>
    </source>
</evidence>
<evidence type="ECO:0008006" key="10">
    <source>
        <dbReference type="Google" id="ProtNLM"/>
    </source>
</evidence>
<keyword evidence="9" id="KW-1185">Reference proteome</keyword>
<feature type="transmembrane region" description="Helical" evidence="7">
    <location>
        <begin position="12"/>
        <end position="29"/>
    </location>
</feature>
<feature type="transmembrane region" description="Helical" evidence="7">
    <location>
        <begin position="49"/>
        <end position="68"/>
    </location>
</feature>
<evidence type="ECO:0000256" key="5">
    <source>
        <dbReference type="ARBA" id="ARBA00022989"/>
    </source>
</evidence>
<dbReference type="RefSeq" id="WP_142583435.1">
    <property type="nucleotide sequence ID" value="NZ_CABFPH010000034.1"/>
</dbReference>
<dbReference type="OrthoDB" id="9808524at2"/>
<feature type="transmembrane region" description="Helical" evidence="7">
    <location>
        <begin position="75"/>
        <end position="93"/>
    </location>
</feature>
<dbReference type="EMBL" id="CABFPH010000034">
    <property type="protein sequence ID" value="VUD72075.1"/>
    <property type="molecule type" value="Genomic_DNA"/>
</dbReference>
<dbReference type="PANTHER" id="PTHR33452:SF4">
    <property type="entry name" value="BLL4328 PROTEIN"/>
    <property type="match status" value="1"/>
</dbReference>
<sequence>MDALFARLGPYAPYTLALVRIMSGLLFLAHGSQKLLGFPPRANPAPPLLSLFGIGGVIELVGGALIVLGLFTRPVAFLLAGEMAVAYFLFHAPKNFYPALNGGDAAILFCFIFLHLVAAGPGALSLDARRRRI</sequence>
<feature type="transmembrane region" description="Helical" evidence="7">
    <location>
        <begin position="105"/>
        <end position="126"/>
    </location>
</feature>
<protein>
    <recommendedName>
        <fullName evidence="10">DoxX family protein</fullName>
    </recommendedName>
</protein>
<organism evidence="8 9">
    <name type="scientific">Methylobacterium symbioticum</name>
    <dbReference type="NCBI Taxonomy" id="2584084"/>
    <lineage>
        <taxon>Bacteria</taxon>
        <taxon>Pseudomonadati</taxon>
        <taxon>Pseudomonadota</taxon>
        <taxon>Alphaproteobacteria</taxon>
        <taxon>Hyphomicrobiales</taxon>
        <taxon>Methylobacteriaceae</taxon>
        <taxon>Methylobacterium</taxon>
    </lineage>
</organism>
<keyword evidence="4 7" id="KW-0812">Transmembrane</keyword>
<name>A0A509EF30_9HYPH</name>
<dbReference type="Pfam" id="PF07681">
    <property type="entry name" value="DoxX"/>
    <property type="match status" value="1"/>
</dbReference>
<evidence type="ECO:0000313" key="9">
    <source>
        <dbReference type="Proteomes" id="UP000410984"/>
    </source>
</evidence>
<comment type="subcellular location">
    <subcellularLocation>
        <location evidence="1">Cell membrane</location>
        <topology evidence="1">Multi-pass membrane protein</topology>
    </subcellularLocation>
</comment>
<proteinExistence type="inferred from homology"/>
<dbReference type="InterPro" id="IPR032808">
    <property type="entry name" value="DoxX"/>
</dbReference>
<keyword evidence="6 7" id="KW-0472">Membrane</keyword>
<evidence type="ECO:0000256" key="4">
    <source>
        <dbReference type="ARBA" id="ARBA00022692"/>
    </source>
</evidence>
<keyword evidence="3" id="KW-1003">Cell membrane</keyword>
<evidence type="ECO:0000256" key="6">
    <source>
        <dbReference type="ARBA" id="ARBA00023136"/>
    </source>
</evidence>
<gene>
    <name evidence="8" type="ORF">MET9862_02669</name>
</gene>
<dbReference type="PANTHER" id="PTHR33452">
    <property type="entry name" value="OXIDOREDUCTASE CATD-RELATED"/>
    <property type="match status" value="1"/>
</dbReference>
<evidence type="ECO:0000256" key="2">
    <source>
        <dbReference type="ARBA" id="ARBA00006679"/>
    </source>
</evidence>
<evidence type="ECO:0000256" key="1">
    <source>
        <dbReference type="ARBA" id="ARBA00004651"/>
    </source>
</evidence>
<keyword evidence="5 7" id="KW-1133">Transmembrane helix</keyword>
<dbReference type="GO" id="GO:0005886">
    <property type="term" value="C:plasma membrane"/>
    <property type="evidence" value="ECO:0007669"/>
    <property type="project" value="UniProtKB-SubCell"/>
</dbReference>
<dbReference type="AlphaFoldDB" id="A0A509EF30"/>
<evidence type="ECO:0000256" key="3">
    <source>
        <dbReference type="ARBA" id="ARBA00022475"/>
    </source>
</evidence>
<dbReference type="Proteomes" id="UP000410984">
    <property type="component" value="Unassembled WGS sequence"/>
</dbReference>
<comment type="similarity">
    <text evidence="2">Belongs to the DoxX family.</text>
</comment>
<dbReference type="InterPro" id="IPR051907">
    <property type="entry name" value="DoxX-like_oxidoreductase"/>
</dbReference>